<organism evidence="1 2">
    <name type="scientific">Actinopolyspora saharensis</name>
    <dbReference type="NCBI Taxonomy" id="995062"/>
    <lineage>
        <taxon>Bacteria</taxon>
        <taxon>Bacillati</taxon>
        <taxon>Actinomycetota</taxon>
        <taxon>Actinomycetes</taxon>
        <taxon>Actinopolysporales</taxon>
        <taxon>Actinopolysporaceae</taxon>
        <taxon>Actinopolyspora</taxon>
    </lineage>
</organism>
<protein>
    <submittedName>
        <fullName evidence="1">Uncharacterized protein</fullName>
    </submittedName>
</protein>
<dbReference type="Proteomes" id="UP000199301">
    <property type="component" value="Unassembled WGS sequence"/>
</dbReference>
<name>A0A1H0ZVI7_9ACTN</name>
<dbReference type="EMBL" id="FNKO01000001">
    <property type="protein sequence ID" value="SDQ31457.1"/>
    <property type="molecule type" value="Genomic_DNA"/>
</dbReference>
<keyword evidence="2" id="KW-1185">Reference proteome</keyword>
<gene>
    <name evidence="1" type="ORF">SAMN04489718_1265</name>
</gene>
<evidence type="ECO:0000313" key="2">
    <source>
        <dbReference type="Proteomes" id="UP000199301"/>
    </source>
</evidence>
<dbReference type="AlphaFoldDB" id="A0A1H0ZVI7"/>
<dbReference type="STRING" id="995062.SAMN04489718_1265"/>
<dbReference type="OrthoDB" id="5193220at2"/>
<proteinExistence type="predicted"/>
<evidence type="ECO:0000313" key="1">
    <source>
        <dbReference type="EMBL" id="SDQ31457.1"/>
    </source>
</evidence>
<reference evidence="2" key="1">
    <citation type="submission" date="2016-10" db="EMBL/GenBank/DDBJ databases">
        <authorList>
            <person name="Varghese N."/>
            <person name="Submissions S."/>
        </authorList>
    </citation>
    <scope>NUCLEOTIDE SEQUENCE [LARGE SCALE GENOMIC DNA]</scope>
    <source>
        <strain evidence="2">DSM 45459</strain>
    </source>
</reference>
<sequence>MNAHWVVAGEHEHAPVYLAMSGPRRLELRQGEAVLSVGTGQLHELLDTLFWLDELYRVDLQEAAAHLSERAVAAG</sequence>
<dbReference type="RefSeq" id="WP_092521698.1">
    <property type="nucleotide sequence ID" value="NZ_FNKO01000001.1"/>
</dbReference>
<accession>A0A1H0ZVI7</accession>